<dbReference type="InterPro" id="IPR005530">
    <property type="entry name" value="SPW"/>
</dbReference>
<keyword evidence="1" id="KW-1133">Transmembrane helix</keyword>
<keyword evidence="1" id="KW-0472">Membrane</keyword>
<keyword evidence="1" id="KW-0812">Transmembrane</keyword>
<gene>
    <name evidence="3" type="ORF">NPE20_03730</name>
</gene>
<dbReference type="Pfam" id="PF03779">
    <property type="entry name" value="SPW"/>
    <property type="match status" value="1"/>
</dbReference>
<reference evidence="3 4" key="1">
    <citation type="submission" date="2022-07" db="EMBL/GenBank/DDBJ databases">
        <title>Mucilaginibacter sp. JC4.</title>
        <authorList>
            <person name="Le V."/>
            <person name="Ko S.-R."/>
            <person name="Ahn C.-Y."/>
            <person name="Oh H.-M."/>
        </authorList>
    </citation>
    <scope>NUCLEOTIDE SEQUENCE [LARGE SCALE GENOMIC DNA]</scope>
    <source>
        <strain evidence="3 4">JC4</strain>
    </source>
</reference>
<keyword evidence="4" id="KW-1185">Reference proteome</keyword>
<feature type="transmembrane region" description="Helical" evidence="1">
    <location>
        <begin position="69"/>
        <end position="88"/>
    </location>
</feature>
<dbReference type="EMBL" id="JANHOH010000001">
    <property type="protein sequence ID" value="MCQ6957048.1"/>
    <property type="molecule type" value="Genomic_DNA"/>
</dbReference>
<name>A0ABT1SXG2_9SPHI</name>
<protein>
    <recommendedName>
        <fullName evidence="2">SPW repeat-containing integral membrane domain-containing protein</fullName>
    </recommendedName>
</protein>
<accession>A0ABT1SXG2</accession>
<evidence type="ECO:0000259" key="2">
    <source>
        <dbReference type="Pfam" id="PF03779"/>
    </source>
</evidence>
<evidence type="ECO:0000313" key="4">
    <source>
        <dbReference type="Proteomes" id="UP001204376"/>
    </source>
</evidence>
<dbReference type="Proteomes" id="UP001204376">
    <property type="component" value="Unassembled WGS sequence"/>
</dbReference>
<sequence>MKGFLPISFHSVLDYVLATITAASPWLFGFSATGGASLFIPLFIGCMQWNMIIFTNYKFGIWQVFPLQLHLIFDFICGFLIFSAAFIYHYEGLVFWSQVCLGIVNMVFGIFTAKTPFLNNKVDVFDSRGM</sequence>
<dbReference type="RefSeq" id="WP_256537258.1">
    <property type="nucleotide sequence ID" value="NZ_JANHOH010000001.1"/>
</dbReference>
<comment type="caution">
    <text evidence="3">The sequence shown here is derived from an EMBL/GenBank/DDBJ whole genome shotgun (WGS) entry which is preliminary data.</text>
</comment>
<evidence type="ECO:0000313" key="3">
    <source>
        <dbReference type="EMBL" id="MCQ6957048.1"/>
    </source>
</evidence>
<proteinExistence type="predicted"/>
<evidence type="ECO:0000256" key="1">
    <source>
        <dbReference type="SAM" id="Phobius"/>
    </source>
</evidence>
<organism evidence="3 4">
    <name type="scientific">Mucilaginibacter aquariorum</name>
    <dbReference type="NCBI Taxonomy" id="2967225"/>
    <lineage>
        <taxon>Bacteria</taxon>
        <taxon>Pseudomonadati</taxon>
        <taxon>Bacteroidota</taxon>
        <taxon>Sphingobacteriia</taxon>
        <taxon>Sphingobacteriales</taxon>
        <taxon>Sphingobacteriaceae</taxon>
        <taxon>Mucilaginibacter</taxon>
    </lineage>
</organism>
<feature type="transmembrane region" description="Helical" evidence="1">
    <location>
        <begin position="94"/>
        <end position="113"/>
    </location>
</feature>
<feature type="domain" description="SPW repeat-containing integral membrane" evidence="2">
    <location>
        <begin position="10"/>
        <end position="109"/>
    </location>
</feature>